<dbReference type="OrthoDB" id="5125755at2"/>
<proteinExistence type="predicted"/>
<dbReference type="AlphaFoldDB" id="A0A100WHU8"/>
<gene>
    <name evidence="2" type="ORF">RMCC_5769</name>
</gene>
<dbReference type="Proteomes" id="UP000069443">
    <property type="component" value="Unassembled WGS sequence"/>
</dbReference>
<reference evidence="3" key="2">
    <citation type="submission" date="2016-02" db="EMBL/GenBank/DDBJ databases">
        <title>Draft genome sequence of five rapidly growing Mycobacterium species.</title>
        <authorList>
            <person name="Katahira K."/>
            <person name="Gotou Y."/>
            <person name="Iida K."/>
            <person name="Ogura Y."/>
            <person name="Hayashi T."/>
        </authorList>
    </citation>
    <scope>NUCLEOTIDE SEQUENCE [LARGE SCALE GENOMIC DNA]</scope>
    <source>
        <strain evidence="3">JCM15298</strain>
    </source>
</reference>
<protein>
    <submittedName>
        <fullName evidence="2">Gp15</fullName>
    </submittedName>
</protein>
<reference evidence="3" key="1">
    <citation type="journal article" date="2016" name="Genome Announc.">
        <title>Draft Genome Sequences of Five Rapidly Growing Mycobacterium Species, M. thermoresistibile, M. fortuitum subsp. acetamidolyticum, M. canariasense, M. brisbanense, and M. novocastrense.</title>
        <authorList>
            <person name="Katahira K."/>
            <person name="Ogura Y."/>
            <person name="Gotoh Y."/>
            <person name="Hayashi T."/>
        </authorList>
    </citation>
    <scope>NUCLEOTIDE SEQUENCE [LARGE SCALE GENOMIC DNA]</scope>
    <source>
        <strain evidence="3">JCM15298</strain>
    </source>
</reference>
<evidence type="ECO:0000313" key="3">
    <source>
        <dbReference type="Proteomes" id="UP000069443"/>
    </source>
</evidence>
<organism evidence="2 3">
    <name type="scientific">Mycolicibacterium canariasense</name>
    <name type="common">Mycobacterium canariasense</name>
    <dbReference type="NCBI Taxonomy" id="228230"/>
    <lineage>
        <taxon>Bacteria</taxon>
        <taxon>Bacillati</taxon>
        <taxon>Actinomycetota</taxon>
        <taxon>Actinomycetes</taxon>
        <taxon>Mycobacteriales</taxon>
        <taxon>Mycobacteriaceae</taxon>
        <taxon>Mycolicibacterium</taxon>
    </lineage>
</organism>
<name>A0A100WHU8_MYCCR</name>
<comment type="caution">
    <text evidence="2">The sequence shown here is derived from an EMBL/GenBank/DDBJ whole genome shotgun (WGS) entry which is preliminary data.</text>
</comment>
<evidence type="ECO:0000256" key="1">
    <source>
        <dbReference type="SAM" id="MobiDB-lite"/>
    </source>
</evidence>
<dbReference type="EMBL" id="BCSY01000111">
    <property type="protein sequence ID" value="GAS98804.1"/>
    <property type="molecule type" value="Genomic_DNA"/>
</dbReference>
<sequence length="132" mass="13666">MPEGIAVGVEDGVATIEFVDGSLRGPSLAKLFEAVAAAGLSPGVVVKRTRPWSYTAPESVVRAAGLLDDGTPAPAEENAKDAKGYDDGQPDMDWSRKAIDDFAAKLTPALDTTGEPNKQAAIDAIRAAQKTG</sequence>
<evidence type="ECO:0000313" key="2">
    <source>
        <dbReference type="EMBL" id="GAS98804.1"/>
    </source>
</evidence>
<dbReference type="RefSeq" id="WP_084395496.1">
    <property type="nucleotide sequence ID" value="NZ_BCSY01000111.1"/>
</dbReference>
<feature type="region of interest" description="Disordered" evidence="1">
    <location>
        <begin position="67"/>
        <end position="94"/>
    </location>
</feature>
<accession>A0A100WHU8</accession>
<dbReference type="STRING" id="228230.RMCC_5769"/>
<keyword evidence="3" id="KW-1185">Reference proteome</keyword>
<feature type="compositionally biased region" description="Basic and acidic residues" evidence="1">
    <location>
        <begin position="77"/>
        <end position="86"/>
    </location>
</feature>